<dbReference type="PANTHER" id="PTHR43182">
    <property type="entry name" value="COBALT-PRECORRIN-6B C(15)-METHYLTRANSFERASE (DECARBOXYLATING)"/>
    <property type="match status" value="1"/>
</dbReference>
<dbReference type="Gene3D" id="3.30.950.10">
    <property type="entry name" value="Methyltransferase, Cobalt-precorrin-4 Transmethylase, Domain 2"/>
    <property type="match status" value="1"/>
</dbReference>
<dbReference type="InterPro" id="IPR014777">
    <property type="entry name" value="4pyrrole_Mease_sub1"/>
</dbReference>
<keyword evidence="5" id="KW-0949">S-adenosyl-L-methionine</keyword>
<dbReference type="InterPro" id="IPR000878">
    <property type="entry name" value="4pyrrol_Mease"/>
</dbReference>
<keyword evidence="2" id="KW-0169">Cobalamin biosynthesis</keyword>
<dbReference type="GO" id="GO:0009236">
    <property type="term" value="P:cobalamin biosynthetic process"/>
    <property type="evidence" value="ECO:0007669"/>
    <property type="project" value="UniProtKB-UniPathway"/>
</dbReference>
<evidence type="ECO:0000256" key="3">
    <source>
        <dbReference type="ARBA" id="ARBA00022603"/>
    </source>
</evidence>
<evidence type="ECO:0000256" key="2">
    <source>
        <dbReference type="ARBA" id="ARBA00022573"/>
    </source>
</evidence>
<dbReference type="Pfam" id="PF00590">
    <property type="entry name" value="TP_methylase"/>
    <property type="match status" value="1"/>
</dbReference>
<dbReference type="CDD" id="cd11644">
    <property type="entry name" value="Precorrin-6Y-MT"/>
    <property type="match status" value="1"/>
</dbReference>
<dbReference type="GO" id="GO:0008276">
    <property type="term" value="F:protein methyltransferase activity"/>
    <property type="evidence" value="ECO:0007669"/>
    <property type="project" value="InterPro"/>
</dbReference>
<evidence type="ECO:0000256" key="5">
    <source>
        <dbReference type="ARBA" id="ARBA00022691"/>
    </source>
</evidence>
<keyword evidence="3 7" id="KW-0489">Methyltransferase</keyword>
<comment type="pathway">
    <text evidence="1">Cofactor biosynthesis; adenosylcobalamin biosynthesis.</text>
</comment>
<organism evidence="7">
    <name type="scientific">Archaeoglobus fulgidus</name>
    <dbReference type="NCBI Taxonomy" id="2234"/>
    <lineage>
        <taxon>Archaea</taxon>
        <taxon>Methanobacteriati</taxon>
        <taxon>Methanobacteriota</taxon>
        <taxon>Archaeoglobi</taxon>
        <taxon>Archaeoglobales</taxon>
        <taxon>Archaeoglobaceae</taxon>
        <taxon>Archaeoglobus</taxon>
    </lineage>
</organism>
<dbReference type="GO" id="GO:0032259">
    <property type="term" value="P:methylation"/>
    <property type="evidence" value="ECO:0007669"/>
    <property type="project" value="UniProtKB-KW"/>
</dbReference>
<dbReference type="InterPro" id="IPR014776">
    <property type="entry name" value="4pyrrole_Mease_sub2"/>
</dbReference>
<evidence type="ECO:0000256" key="4">
    <source>
        <dbReference type="ARBA" id="ARBA00022679"/>
    </source>
</evidence>
<gene>
    <name evidence="7" type="primary">cbiE</name>
    <name evidence="7" type="ORF">ENT52_03375</name>
</gene>
<dbReference type="AlphaFoldDB" id="A0A7J3M1A9"/>
<protein>
    <submittedName>
        <fullName evidence="7">Precorrin-6y C5,15-methyltransferase (Decarboxylating) subunit CbiE</fullName>
    </submittedName>
</protein>
<proteinExistence type="predicted"/>
<dbReference type="SUPFAM" id="SSF53790">
    <property type="entry name" value="Tetrapyrrole methylase"/>
    <property type="match status" value="1"/>
</dbReference>
<reference evidence="7" key="1">
    <citation type="journal article" date="2020" name="mSystems">
        <title>Genome- and Community-Level Interaction Insights into Carbon Utilization and Element Cycling Functions of Hydrothermarchaeota in Hydrothermal Sediment.</title>
        <authorList>
            <person name="Zhou Z."/>
            <person name="Liu Y."/>
            <person name="Xu W."/>
            <person name="Pan J."/>
            <person name="Luo Z.H."/>
            <person name="Li M."/>
        </authorList>
    </citation>
    <scope>NUCLEOTIDE SEQUENCE [LARGE SCALE GENOMIC DNA]</scope>
    <source>
        <strain evidence="7">SpSt-587</strain>
    </source>
</reference>
<feature type="domain" description="Tetrapyrrole methylase" evidence="6">
    <location>
        <begin position="2"/>
        <end position="128"/>
    </location>
</feature>
<dbReference type="UniPathway" id="UPA00148"/>
<name>A0A7J3M1A9_ARCFL</name>
<sequence length="179" mass="19715">MLRIIGVGICEGHVTDRAKALIERSEVVYGSERALKLAENWIKGDVRILKKFGSEVYSQIEKEASEKDVAVLSTGDPMVAGLGKFFKKAEIEPGISSVQVALSKLKVDLCDVLVVNAHGKKFEVGKRSLLILADKNFDLKLLGNSEIVVLEDLCSKERIRRGLASEVTIESNNSIIYVR</sequence>
<evidence type="ECO:0000313" key="7">
    <source>
        <dbReference type="EMBL" id="HGT82747.1"/>
    </source>
</evidence>
<dbReference type="InterPro" id="IPR035996">
    <property type="entry name" value="4pyrrol_Methylase_sf"/>
</dbReference>
<comment type="caution">
    <text evidence="7">The sequence shown here is derived from an EMBL/GenBank/DDBJ whole genome shotgun (WGS) entry which is preliminary data.</text>
</comment>
<dbReference type="NCBIfam" id="TIGR02467">
    <property type="entry name" value="CbiE"/>
    <property type="match status" value="1"/>
</dbReference>
<evidence type="ECO:0000259" key="6">
    <source>
        <dbReference type="Pfam" id="PF00590"/>
    </source>
</evidence>
<dbReference type="InterPro" id="IPR050714">
    <property type="entry name" value="Cobalamin_biosynth_MTase"/>
</dbReference>
<dbReference type="InterPro" id="IPR012818">
    <property type="entry name" value="CbiE"/>
</dbReference>
<dbReference type="Gene3D" id="3.40.1010.10">
    <property type="entry name" value="Cobalt-precorrin-4 Transmethylase, Domain 1"/>
    <property type="match status" value="1"/>
</dbReference>
<dbReference type="PANTHER" id="PTHR43182:SF1">
    <property type="entry name" value="COBALT-PRECORRIN-7 C(5)-METHYLTRANSFERASE"/>
    <property type="match status" value="1"/>
</dbReference>
<evidence type="ECO:0000256" key="1">
    <source>
        <dbReference type="ARBA" id="ARBA00004953"/>
    </source>
</evidence>
<accession>A0A7J3M1A9</accession>
<dbReference type="EMBL" id="DSYZ01000074">
    <property type="protein sequence ID" value="HGT82747.1"/>
    <property type="molecule type" value="Genomic_DNA"/>
</dbReference>
<keyword evidence="4 7" id="KW-0808">Transferase</keyword>